<dbReference type="InterPro" id="IPR036052">
    <property type="entry name" value="TrpB-like_PALP_sf"/>
</dbReference>
<dbReference type="SUPFAM" id="SSF53686">
    <property type="entry name" value="Tryptophan synthase beta subunit-like PLP-dependent enzymes"/>
    <property type="match status" value="1"/>
</dbReference>
<dbReference type="GO" id="GO:0003941">
    <property type="term" value="F:L-serine ammonia-lyase activity"/>
    <property type="evidence" value="ECO:0007669"/>
    <property type="project" value="TreeGrafter"/>
</dbReference>
<evidence type="ECO:0000256" key="4">
    <source>
        <dbReference type="ARBA" id="ARBA00023239"/>
    </source>
</evidence>
<keyword evidence="3" id="KW-0663">Pyridoxal phosphate</keyword>
<feature type="domain" description="Tryptophan synthase beta chain-like PALP" evidence="5">
    <location>
        <begin position="27"/>
        <end position="311"/>
    </location>
</feature>
<dbReference type="InterPro" id="IPR050147">
    <property type="entry name" value="Ser/Thr_Dehydratase"/>
</dbReference>
<dbReference type="InterPro" id="IPR014333">
    <property type="entry name" value="Ectoine_EutB"/>
</dbReference>
<sequence length="337" mass="35208">MACTGGRELHVGMVQVARAAIAGMAVKTPLIASRCLEGTTKQPVFLKLETLQPIGAFKLRGAANALSLLGGDERARGVVCCSTGNHGRAVAFAARRLGMRATVCLSHLVPEVKISAIEALGGTVRRVGQSQDEAQVEADRMVREEGLTDIPPFDHPHVIAGQGTIALEILEDRPDIETILVPLSGGGLIGGIALAAKALKPSIRIIGISMKRGAAMQASLMTGRPVEVEELPTLADSLGGGIGLRNRWTFDLCRNLVDDVVLLDESEIYRGMRVLLLEERLVAEGAAAVGHAALLAGKVKLDGPAAIIVSGQNAPMEQVLAIGRGEPVTLGGLEVKG</sequence>
<evidence type="ECO:0000259" key="5">
    <source>
        <dbReference type="Pfam" id="PF00291"/>
    </source>
</evidence>
<comment type="similarity">
    <text evidence="2">Belongs to the serine/threonine dehydratase family.</text>
</comment>
<dbReference type="CDD" id="cd01562">
    <property type="entry name" value="Thr-dehyd"/>
    <property type="match status" value="1"/>
</dbReference>
<keyword evidence="7" id="KW-1185">Reference proteome</keyword>
<dbReference type="GO" id="GO:0009097">
    <property type="term" value="P:isoleucine biosynthetic process"/>
    <property type="evidence" value="ECO:0007669"/>
    <property type="project" value="TreeGrafter"/>
</dbReference>
<organism evidence="6 7">
    <name type="scientific">Aestuariivirga litoralis</name>
    <dbReference type="NCBI Taxonomy" id="2650924"/>
    <lineage>
        <taxon>Bacteria</taxon>
        <taxon>Pseudomonadati</taxon>
        <taxon>Pseudomonadota</taxon>
        <taxon>Alphaproteobacteria</taxon>
        <taxon>Hyphomicrobiales</taxon>
        <taxon>Aestuariivirgaceae</taxon>
        <taxon>Aestuariivirga</taxon>
    </lineage>
</organism>
<keyword evidence="4" id="KW-0456">Lyase</keyword>
<proteinExistence type="inferred from homology"/>
<dbReference type="AlphaFoldDB" id="A0A2W2BD77"/>
<dbReference type="PANTHER" id="PTHR48078">
    <property type="entry name" value="THREONINE DEHYDRATASE, MITOCHONDRIAL-RELATED"/>
    <property type="match status" value="1"/>
</dbReference>
<dbReference type="Pfam" id="PF00291">
    <property type="entry name" value="PALP"/>
    <property type="match status" value="1"/>
</dbReference>
<evidence type="ECO:0000256" key="1">
    <source>
        <dbReference type="ARBA" id="ARBA00001933"/>
    </source>
</evidence>
<reference evidence="7" key="1">
    <citation type="submission" date="2018-06" db="EMBL/GenBank/DDBJ databases">
        <title>Aestuariibacter litoralis strain KCTC 52945T.</title>
        <authorList>
            <person name="Li X."/>
            <person name="Salam N."/>
            <person name="Li J.-L."/>
            <person name="Chen Y.-M."/>
            <person name="Yang Z.-W."/>
            <person name="Zhang L.-Y."/>
            <person name="Han M.-X."/>
            <person name="Xiao M."/>
            <person name="Li W.-J."/>
        </authorList>
    </citation>
    <scope>NUCLEOTIDE SEQUENCE [LARGE SCALE GENOMIC DNA]</scope>
    <source>
        <strain evidence="7">KCTC 52945</strain>
    </source>
</reference>
<name>A0A2W2BD77_9HYPH</name>
<dbReference type="GO" id="GO:0006567">
    <property type="term" value="P:L-threonine catabolic process"/>
    <property type="evidence" value="ECO:0007669"/>
    <property type="project" value="TreeGrafter"/>
</dbReference>
<evidence type="ECO:0000313" key="6">
    <source>
        <dbReference type="EMBL" id="PZF78148.1"/>
    </source>
</evidence>
<comment type="caution">
    <text evidence="6">The sequence shown here is derived from an EMBL/GenBank/DDBJ whole genome shotgun (WGS) entry which is preliminary data.</text>
</comment>
<dbReference type="NCBIfam" id="NF005680">
    <property type="entry name" value="PRK07476.1"/>
    <property type="match status" value="1"/>
</dbReference>
<dbReference type="PANTHER" id="PTHR48078:SF6">
    <property type="entry name" value="L-THREONINE DEHYDRATASE CATABOLIC TDCB"/>
    <property type="match status" value="1"/>
</dbReference>
<dbReference type="FunFam" id="3.40.50.1100:FF:000005">
    <property type="entry name" value="Threonine dehydratase catabolic"/>
    <property type="match status" value="1"/>
</dbReference>
<dbReference type="InterPro" id="IPR001926">
    <property type="entry name" value="TrpB-like_PALP"/>
</dbReference>
<dbReference type="Proteomes" id="UP000248795">
    <property type="component" value="Unassembled WGS sequence"/>
</dbReference>
<gene>
    <name evidence="6" type="ORF">DK847_06955</name>
</gene>
<dbReference type="GO" id="GO:0004794">
    <property type="term" value="F:threonine deaminase activity"/>
    <property type="evidence" value="ECO:0007669"/>
    <property type="project" value="TreeGrafter"/>
</dbReference>
<evidence type="ECO:0000313" key="7">
    <source>
        <dbReference type="Proteomes" id="UP000248795"/>
    </source>
</evidence>
<dbReference type="NCBIfam" id="TIGR02991">
    <property type="entry name" value="ectoine_eutB"/>
    <property type="match status" value="1"/>
</dbReference>
<dbReference type="RefSeq" id="WP_111197140.1">
    <property type="nucleotide sequence ID" value="NZ_QKVK01000002.1"/>
</dbReference>
<accession>A0A2W2BD77</accession>
<protein>
    <submittedName>
        <fullName evidence="6">Hydroxyectoine utilization dehydratase EutB</fullName>
    </submittedName>
</protein>
<comment type="cofactor">
    <cofactor evidence="1">
        <name>pyridoxal 5'-phosphate</name>
        <dbReference type="ChEBI" id="CHEBI:597326"/>
    </cofactor>
</comment>
<dbReference type="Gene3D" id="3.40.50.1100">
    <property type="match status" value="2"/>
</dbReference>
<dbReference type="GO" id="GO:0006565">
    <property type="term" value="P:L-serine catabolic process"/>
    <property type="evidence" value="ECO:0007669"/>
    <property type="project" value="TreeGrafter"/>
</dbReference>
<evidence type="ECO:0000256" key="2">
    <source>
        <dbReference type="ARBA" id="ARBA00010869"/>
    </source>
</evidence>
<dbReference type="EMBL" id="QKVK01000002">
    <property type="protein sequence ID" value="PZF78148.1"/>
    <property type="molecule type" value="Genomic_DNA"/>
</dbReference>
<evidence type="ECO:0000256" key="3">
    <source>
        <dbReference type="ARBA" id="ARBA00022898"/>
    </source>
</evidence>